<sequence length="183" mass="20013">MSMDLISGFFSSILGTITVRTPFSMLAFTSSTLAFSGSLNLLMNFPQLRSILCHLSFFSSCSLLLSPLICKTLPSSTSTLTSSFLIPGRSALKMWACGVSFQSMRVLAKAEVSRAEEGALAKEFEKGKPSKGSQMSNEKGSKTLLRRPPKMLGTRAMVVEFEVGRSRLDRKRVFCRSGNYLVG</sequence>
<evidence type="ECO:0000313" key="2">
    <source>
        <dbReference type="EMBL" id="KGN50621.1"/>
    </source>
</evidence>
<feature type="region of interest" description="Disordered" evidence="1">
    <location>
        <begin position="123"/>
        <end position="147"/>
    </location>
</feature>
<evidence type="ECO:0000256" key="1">
    <source>
        <dbReference type="SAM" id="MobiDB-lite"/>
    </source>
</evidence>
<proteinExistence type="predicted"/>
<reference evidence="2 3" key="3">
    <citation type="journal article" date="2010" name="BMC Genomics">
        <title>Transcriptome sequencing and comparative analysis of cucumber flowers with different sex types.</title>
        <authorList>
            <person name="Guo S."/>
            <person name="Zheng Y."/>
            <person name="Joung J.G."/>
            <person name="Liu S."/>
            <person name="Zhang Z."/>
            <person name="Crasta O.R."/>
            <person name="Sobral B.W."/>
            <person name="Xu Y."/>
            <person name="Huang S."/>
            <person name="Fei Z."/>
        </authorList>
    </citation>
    <scope>NUCLEOTIDE SEQUENCE [LARGE SCALE GENOMIC DNA]</scope>
    <source>
        <strain evidence="3">cv. 9930</strain>
    </source>
</reference>
<protein>
    <submittedName>
        <fullName evidence="2">Uncharacterized protein</fullName>
    </submittedName>
</protein>
<dbReference type="EMBL" id="CM002926">
    <property type="protein sequence ID" value="KGN50621.1"/>
    <property type="molecule type" value="Genomic_DNA"/>
</dbReference>
<dbReference type="Proteomes" id="UP000029981">
    <property type="component" value="Chromosome 5"/>
</dbReference>
<reference evidence="2 3" key="1">
    <citation type="journal article" date="2009" name="Nat. Genet.">
        <title>The genome of the cucumber, Cucumis sativus L.</title>
        <authorList>
            <person name="Huang S."/>
            <person name="Li R."/>
            <person name="Zhang Z."/>
            <person name="Li L."/>
            <person name="Gu X."/>
            <person name="Fan W."/>
            <person name="Lucas W.J."/>
            <person name="Wang X."/>
            <person name="Xie B."/>
            <person name="Ni P."/>
            <person name="Ren Y."/>
            <person name="Zhu H."/>
            <person name="Li J."/>
            <person name="Lin K."/>
            <person name="Jin W."/>
            <person name="Fei Z."/>
            <person name="Li G."/>
            <person name="Staub J."/>
            <person name="Kilian A."/>
            <person name="van der Vossen E.A."/>
            <person name="Wu Y."/>
            <person name="Guo J."/>
            <person name="He J."/>
            <person name="Jia Z."/>
            <person name="Ren Y."/>
            <person name="Tian G."/>
            <person name="Lu Y."/>
            <person name="Ruan J."/>
            <person name="Qian W."/>
            <person name="Wang M."/>
            <person name="Huang Q."/>
            <person name="Li B."/>
            <person name="Xuan Z."/>
            <person name="Cao J."/>
            <person name="Asan"/>
            <person name="Wu Z."/>
            <person name="Zhang J."/>
            <person name="Cai Q."/>
            <person name="Bai Y."/>
            <person name="Zhao B."/>
            <person name="Han Y."/>
            <person name="Li Y."/>
            <person name="Li X."/>
            <person name="Wang S."/>
            <person name="Shi Q."/>
            <person name="Liu S."/>
            <person name="Cho W.K."/>
            <person name="Kim J.Y."/>
            <person name="Xu Y."/>
            <person name="Heller-Uszynska K."/>
            <person name="Miao H."/>
            <person name="Cheng Z."/>
            <person name="Zhang S."/>
            <person name="Wu J."/>
            <person name="Yang Y."/>
            <person name="Kang H."/>
            <person name="Li M."/>
            <person name="Liang H."/>
            <person name="Ren X."/>
            <person name="Shi Z."/>
            <person name="Wen M."/>
            <person name="Jian M."/>
            <person name="Yang H."/>
            <person name="Zhang G."/>
            <person name="Yang Z."/>
            <person name="Chen R."/>
            <person name="Liu S."/>
            <person name="Li J."/>
            <person name="Ma L."/>
            <person name="Liu H."/>
            <person name="Zhou Y."/>
            <person name="Zhao J."/>
            <person name="Fang X."/>
            <person name="Li G."/>
            <person name="Fang L."/>
            <person name="Li Y."/>
            <person name="Liu D."/>
            <person name="Zheng H."/>
            <person name="Zhang Y."/>
            <person name="Qin N."/>
            <person name="Li Z."/>
            <person name="Yang G."/>
            <person name="Yang S."/>
            <person name="Bolund L."/>
            <person name="Kristiansen K."/>
            <person name="Zheng H."/>
            <person name="Li S."/>
            <person name="Zhang X."/>
            <person name="Yang H."/>
            <person name="Wang J."/>
            <person name="Sun R."/>
            <person name="Zhang B."/>
            <person name="Jiang S."/>
            <person name="Wang J."/>
            <person name="Du Y."/>
            <person name="Li S."/>
        </authorList>
    </citation>
    <scope>NUCLEOTIDE SEQUENCE [LARGE SCALE GENOMIC DNA]</scope>
    <source>
        <strain evidence="3">cv. 9930</strain>
    </source>
</reference>
<reference evidence="2 3" key="4">
    <citation type="journal article" date="2011" name="BMC Genomics">
        <title>RNA-Seq improves annotation of protein-coding genes in the cucumber genome.</title>
        <authorList>
            <person name="Li Z."/>
            <person name="Zhang Z."/>
            <person name="Yan P."/>
            <person name="Huang S."/>
            <person name="Fei Z."/>
            <person name="Lin K."/>
        </authorList>
    </citation>
    <scope>NUCLEOTIDE SEQUENCE [LARGE SCALE GENOMIC DNA]</scope>
    <source>
        <strain evidence="3">cv. 9930</strain>
    </source>
</reference>
<evidence type="ECO:0000313" key="3">
    <source>
        <dbReference type="Proteomes" id="UP000029981"/>
    </source>
</evidence>
<dbReference type="AlphaFoldDB" id="A0A0A0KSC0"/>
<dbReference type="Gramene" id="KGN50621">
    <property type="protein sequence ID" value="KGN50621"/>
    <property type="gene ID" value="Csa_5G197120"/>
</dbReference>
<keyword evidence="3" id="KW-1185">Reference proteome</keyword>
<gene>
    <name evidence="2" type="ORF">Csa_5G197120</name>
</gene>
<reference evidence="2 3" key="2">
    <citation type="journal article" date="2009" name="PLoS ONE">
        <title>An integrated genetic and cytogenetic map of the cucumber genome.</title>
        <authorList>
            <person name="Ren Y."/>
            <person name="Zhang Z."/>
            <person name="Liu J."/>
            <person name="Staub J.E."/>
            <person name="Han Y."/>
            <person name="Cheng Z."/>
            <person name="Li X."/>
            <person name="Lu J."/>
            <person name="Miao H."/>
            <person name="Kang H."/>
            <person name="Xie B."/>
            <person name="Gu X."/>
            <person name="Wang X."/>
            <person name="Du Y."/>
            <person name="Jin W."/>
            <person name="Huang S."/>
        </authorList>
    </citation>
    <scope>NUCLEOTIDE SEQUENCE [LARGE SCALE GENOMIC DNA]</scope>
    <source>
        <strain evidence="3">cv. 9930</strain>
    </source>
</reference>
<accession>A0A0A0KSC0</accession>
<organism evidence="2 3">
    <name type="scientific">Cucumis sativus</name>
    <name type="common">Cucumber</name>
    <dbReference type="NCBI Taxonomy" id="3659"/>
    <lineage>
        <taxon>Eukaryota</taxon>
        <taxon>Viridiplantae</taxon>
        <taxon>Streptophyta</taxon>
        <taxon>Embryophyta</taxon>
        <taxon>Tracheophyta</taxon>
        <taxon>Spermatophyta</taxon>
        <taxon>Magnoliopsida</taxon>
        <taxon>eudicotyledons</taxon>
        <taxon>Gunneridae</taxon>
        <taxon>Pentapetalae</taxon>
        <taxon>rosids</taxon>
        <taxon>fabids</taxon>
        <taxon>Cucurbitales</taxon>
        <taxon>Cucurbitaceae</taxon>
        <taxon>Benincaseae</taxon>
        <taxon>Cucumis</taxon>
    </lineage>
</organism>
<name>A0A0A0KSC0_CUCSA</name>
<dbReference type="OMA" id="CARARYE"/>